<dbReference type="FunFam" id="1.10.640.10:FF:000006">
    <property type="entry name" value="Double oxidase: two peroxidase domains"/>
    <property type="match status" value="1"/>
</dbReference>
<organism evidence="9 10">
    <name type="scientific">Pristionchus mayeri</name>
    <dbReference type="NCBI Taxonomy" id="1317129"/>
    <lineage>
        <taxon>Eukaryota</taxon>
        <taxon>Metazoa</taxon>
        <taxon>Ecdysozoa</taxon>
        <taxon>Nematoda</taxon>
        <taxon>Chromadorea</taxon>
        <taxon>Rhabditida</taxon>
        <taxon>Rhabditina</taxon>
        <taxon>Diplogasteromorpha</taxon>
        <taxon>Diplogasteroidea</taxon>
        <taxon>Neodiplogasteridae</taxon>
        <taxon>Pristionchus</taxon>
    </lineage>
</organism>
<sequence>TIHLRGWGHCLSDASPSTGMRLAPLLLLCLAREVVPSRFPCGSAFVPCPPSTVTGHRGRVKVTQGDKFSLDDNSIVDFEEREAEPLPIDKSAVFSAIDQATLDVEYLHNVTERTAWIDASRGDYLAWSILFGPDEDAKKAAYGTMVLEKMMKQLTDAGHSMGVMVNHAPVDPMKCVKEEVIDCVAGKYRSYSGHCNNVMRPSWGAAREPMRRLLPALYDDDVSDPRSTAIDGSSIPAPNIVSSLFLSHSVAPSSSPVSLLFVQWASFVYDDIAAPLPDHIANGRAAPLPCCRKGFDHPECLPIARNETTCLPYARTMPAVIDRCVMGRREQINVATSFLDGSHIYRATKERAQRLRAYRDGLLEMADLSDPLSLPRIRADVRCRKSECFDGGNSRMNALPSSAALHTLWMRHHNNLARKLKEVNGHWSDEVLYQETRRILVAQLHHVTYSAFLPILLGRETMSRFDLSPRSFGFDSSYDMKLEPTTLNEFSAAAGLFFLTLVPEVLGTATVNGTVNRERSIANAFGDPSLLHFADGLEGTMRYLLHKSAPASGLQMSSSLLGRALGGVDVAAWIVQMGRDHGLPNYGEWRDVCALPKAITYEDIEFRDGVDMSRLRFNFPNPVDMDLFLAGLAEKPVAGSLLGPTFSCIIARQFSHIKSGDRFWYENFVFPSAFSDEQLSEIRKTSLSSILCEATGGKLGRIQMDPFMEEDTYSNAPIPCDSSNLPTLDLTAWRDVEQNKKFPITKELLEKALKMGKEQYERLQEAEGKRITENGGVLSPGRSSAFSHSSLLAPKRESLDIAVTAGVLRETTKILVSGNFSLSDAGIPPNLEQATMQMLLPEIDLSEVIGNFKPFLTYDKSENRSHCLPQELPCDHTNKFRSLSGWCNNVRFPHYGNSFQPMRRLLPPAYDDGFDSPRTRAKSGRQLPSARRVSNKIHHDLPVFHTKFTHLLMQYGQILDHDMMHSPVARGAEEKVLNCSRCDSHESLSVHCFPIPIDHDDPHFPRYHNDGSRRCMPFTRSLLGQVKLGYRNQLNQLSSFLDASTIYGSSECEMKKLRLFKNGKLNFTDLGFNREALPQGQQERDCRTLPSKMCFVAGDERNNEQPGLTVLHTIFMREHNRIAEQLAKINLFWDDERLFQESRRIMIAKLQHITYGEWLPIVLGWETMEKYGLSLQRSGHYKGYDAHCDASISQEVSTSAFRFGHSLVRNVFPRMNSSMQNDTTGIEMKNAFNNPQGVYERQHGHIESILMGLVGSGGMAFDRHVVAALRNHLFQKPGGPLTGLDLPAVNIQRARDHGVPAYNEYRELCGLKRARTFFDLVDLMDGDVIRAFSETYESVDDIDLFPGIMSERPRKGSLVGPTLSCLIGEQMQKLKKCDRFYYESDVENVRFSEAQLATIRQASMAKLLCANSYWAAKIQPNVFLMFDELTNAPVSCENLPDVDLKEWIDRQFCTVDHSVIPLGSTKRVTPCMSCTCTSEGTECHAMTIENCDNLMKDFPEEQVKKDSVCVVQCAEQMKRKLVRRASSSD</sequence>
<evidence type="ECO:0000313" key="10">
    <source>
        <dbReference type="Proteomes" id="UP001328107"/>
    </source>
</evidence>
<proteinExistence type="predicted"/>
<feature type="chain" id="PRO_5042849376" description="peroxidase" evidence="8">
    <location>
        <begin position="37"/>
        <end position="1529"/>
    </location>
</feature>
<evidence type="ECO:0000313" key="9">
    <source>
        <dbReference type="EMBL" id="GMR45293.1"/>
    </source>
</evidence>
<keyword evidence="3" id="KW-0575">Peroxidase</keyword>
<dbReference type="CDD" id="cd09823">
    <property type="entry name" value="peroxinectin_like"/>
    <property type="match status" value="2"/>
</dbReference>
<evidence type="ECO:0000256" key="5">
    <source>
        <dbReference type="ARBA" id="ARBA00022729"/>
    </source>
</evidence>
<dbReference type="PANTHER" id="PTHR11475">
    <property type="entry name" value="OXIDASE/PEROXIDASE"/>
    <property type="match status" value="1"/>
</dbReference>
<dbReference type="GO" id="GO:0006979">
    <property type="term" value="P:response to oxidative stress"/>
    <property type="evidence" value="ECO:0007669"/>
    <property type="project" value="InterPro"/>
</dbReference>
<evidence type="ECO:0000256" key="3">
    <source>
        <dbReference type="ARBA" id="ARBA00022559"/>
    </source>
</evidence>
<gene>
    <name evidence="9" type="ORF">PMAYCL1PPCAC_15488</name>
</gene>
<dbReference type="Proteomes" id="UP001328107">
    <property type="component" value="Unassembled WGS sequence"/>
</dbReference>
<comment type="catalytic activity">
    <reaction evidence="1">
        <text>2 a phenolic donor + H2O2 = 2 a phenolic radical donor + 2 H2O</text>
        <dbReference type="Rhea" id="RHEA:56136"/>
        <dbReference type="ChEBI" id="CHEBI:15377"/>
        <dbReference type="ChEBI" id="CHEBI:16240"/>
        <dbReference type="ChEBI" id="CHEBI:139520"/>
        <dbReference type="ChEBI" id="CHEBI:139521"/>
        <dbReference type="EC" id="1.11.1.7"/>
    </reaction>
</comment>
<dbReference type="PANTHER" id="PTHR11475:SF131">
    <property type="entry name" value="PEROXIDASE"/>
    <property type="match status" value="1"/>
</dbReference>
<keyword evidence="3" id="KW-0560">Oxidoreductase</keyword>
<feature type="binding site" description="axial binding residue" evidence="7">
    <location>
        <position position="1205"/>
    </location>
    <ligand>
        <name>heme b</name>
        <dbReference type="ChEBI" id="CHEBI:60344"/>
    </ligand>
    <ligandPart>
        <name>Fe</name>
        <dbReference type="ChEBI" id="CHEBI:18248"/>
    </ligandPart>
</feature>
<evidence type="ECO:0000256" key="7">
    <source>
        <dbReference type="PIRSR" id="PIRSR619791-2"/>
    </source>
</evidence>
<dbReference type="SUPFAM" id="SSF48113">
    <property type="entry name" value="Heme-dependent peroxidases"/>
    <property type="match status" value="2"/>
</dbReference>
<dbReference type="FunFam" id="1.10.640.10:FF:000007">
    <property type="entry name" value="Peroxidase mlt-7"/>
    <property type="match status" value="1"/>
</dbReference>
<keyword evidence="4 7" id="KW-0479">Metal-binding</keyword>
<dbReference type="GO" id="GO:0020037">
    <property type="term" value="F:heme binding"/>
    <property type="evidence" value="ECO:0007669"/>
    <property type="project" value="InterPro"/>
</dbReference>
<dbReference type="GO" id="GO:0140825">
    <property type="term" value="F:lactoperoxidase activity"/>
    <property type="evidence" value="ECO:0007669"/>
    <property type="project" value="UniProtKB-EC"/>
</dbReference>
<evidence type="ECO:0000256" key="8">
    <source>
        <dbReference type="SAM" id="SignalP"/>
    </source>
</evidence>
<dbReference type="Gene3D" id="1.10.640.10">
    <property type="entry name" value="Haem peroxidase domain superfamily, animal type"/>
    <property type="match status" value="2"/>
</dbReference>
<dbReference type="Pfam" id="PF03098">
    <property type="entry name" value="An_peroxidase"/>
    <property type="match status" value="2"/>
</dbReference>
<keyword evidence="7" id="KW-0408">Iron</keyword>
<keyword evidence="6" id="KW-1015">Disulfide bond</keyword>
<dbReference type="EC" id="1.11.1.7" evidence="2"/>
<feature type="non-terminal residue" evidence="9">
    <location>
        <position position="1"/>
    </location>
</feature>
<name>A0AAN5CJ18_9BILA</name>
<evidence type="ECO:0000256" key="1">
    <source>
        <dbReference type="ARBA" id="ARBA00000189"/>
    </source>
</evidence>
<reference evidence="10" key="1">
    <citation type="submission" date="2022-10" db="EMBL/GenBank/DDBJ databases">
        <title>Genome assembly of Pristionchus species.</title>
        <authorList>
            <person name="Yoshida K."/>
            <person name="Sommer R.J."/>
        </authorList>
    </citation>
    <scope>NUCLEOTIDE SEQUENCE [LARGE SCALE GENOMIC DNA]</scope>
    <source>
        <strain evidence="10">RS5460</strain>
    </source>
</reference>
<keyword evidence="7" id="KW-0349">Heme</keyword>
<dbReference type="PRINTS" id="PR00457">
    <property type="entry name" value="ANPEROXIDASE"/>
</dbReference>
<evidence type="ECO:0000256" key="6">
    <source>
        <dbReference type="ARBA" id="ARBA00023157"/>
    </source>
</evidence>
<evidence type="ECO:0000256" key="2">
    <source>
        <dbReference type="ARBA" id="ARBA00012313"/>
    </source>
</evidence>
<comment type="caution">
    <text evidence="9">The sequence shown here is derived from an EMBL/GenBank/DDBJ whole genome shotgun (WGS) entry which is preliminary data.</text>
</comment>
<evidence type="ECO:0000256" key="4">
    <source>
        <dbReference type="ARBA" id="ARBA00022723"/>
    </source>
</evidence>
<dbReference type="InterPro" id="IPR010255">
    <property type="entry name" value="Haem_peroxidase_sf"/>
</dbReference>
<accession>A0AAN5CJ18</accession>
<keyword evidence="10" id="KW-1185">Reference proteome</keyword>
<protein>
    <recommendedName>
        <fullName evidence="2">peroxidase</fullName>
        <ecNumber evidence="2">1.11.1.7</ecNumber>
    </recommendedName>
</protein>
<dbReference type="EMBL" id="BTRK01000004">
    <property type="protein sequence ID" value="GMR45293.1"/>
    <property type="molecule type" value="Genomic_DNA"/>
</dbReference>
<dbReference type="GO" id="GO:0046872">
    <property type="term" value="F:metal ion binding"/>
    <property type="evidence" value="ECO:0007669"/>
    <property type="project" value="UniProtKB-KW"/>
</dbReference>
<dbReference type="PROSITE" id="PS50292">
    <property type="entry name" value="PEROXIDASE_3"/>
    <property type="match status" value="2"/>
</dbReference>
<feature type="signal peptide" evidence="8">
    <location>
        <begin position="1"/>
        <end position="36"/>
    </location>
</feature>
<keyword evidence="5 8" id="KW-0732">Signal</keyword>
<dbReference type="InterPro" id="IPR019791">
    <property type="entry name" value="Haem_peroxidase_animal"/>
</dbReference>
<dbReference type="InterPro" id="IPR037120">
    <property type="entry name" value="Haem_peroxidase_sf_animal"/>
</dbReference>